<keyword evidence="13" id="KW-1185">Reference proteome</keyword>
<evidence type="ECO:0000256" key="9">
    <source>
        <dbReference type="ARBA" id="ARBA00048233"/>
    </source>
</evidence>
<dbReference type="EC" id="1.14.18.1" evidence="3"/>
<dbReference type="InterPro" id="IPR008922">
    <property type="entry name" value="Di-copper_centre_dom_sf"/>
</dbReference>
<organism evidence="12 13">
    <name type="scientific">Didymosphaeria variabile</name>
    <dbReference type="NCBI Taxonomy" id="1932322"/>
    <lineage>
        <taxon>Eukaryota</taxon>
        <taxon>Fungi</taxon>
        <taxon>Dikarya</taxon>
        <taxon>Ascomycota</taxon>
        <taxon>Pezizomycotina</taxon>
        <taxon>Dothideomycetes</taxon>
        <taxon>Pleosporomycetidae</taxon>
        <taxon>Pleosporales</taxon>
        <taxon>Massarineae</taxon>
        <taxon>Didymosphaeriaceae</taxon>
        <taxon>Didymosphaeria</taxon>
    </lineage>
</organism>
<evidence type="ECO:0000256" key="2">
    <source>
        <dbReference type="ARBA" id="ARBA00009928"/>
    </source>
</evidence>
<keyword evidence="6" id="KW-0186">Copper</keyword>
<dbReference type="Pfam" id="PF18132">
    <property type="entry name" value="Tyrosinase_C"/>
    <property type="match status" value="1"/>
</dbReference>
<keyword evidence="7" id="KW-0503">Monooxygenase</keyword>
<dbReference type="Pfam" id="PF00264">
    <property type="entry name" value="Tyrosinase"/>
    <property type="match status" value="1"/>
</dbReference>
<keyword evidence="4" id="KW-0479">Metal-binding</keyword>
<evidence type="ECO:0000256" key="3">
    <source>
        <dbReference type="ARBA" id="ARBA00011906"/>
    </source>
</evidence>
<dbReference type="EMBL" id="JAPEUX010000001">
    <property type="protein sequence ID" value="KAJ4359542.1"/>
    <property type="molecule type" value="Genomic_DNA"/>
</dbReference>
<keyword evidence="5" id="KW-0560">Oxidoreductase</keyword>
<dbReference type="OrthoDB" id="6132182at2759"/>
<sequence length="603" mass="65385">MRSYKIAAVSLLTVSTYGSPLFTTEGGLVEKRQSPGSYYAITGASGGVYPRVEVRDLEKAGGEPWNLFLLAMTEFQAMDQHVIDSWYQIAGIHGMPYYAWDGVEGSNLDGKSAAFLGYCPHNHLLFGTWHRPYLALFEQNLQKVAHSIAAQFPTALQTKYQDAATKIRIPYWDWAKALPTDQPVVPTSMTTEKVSVTFPNGTAAQIDNPLYDYNFHPLDNKEINGTGCPLFTGPGGATGGLPAVCQDNDRTIRAGQTASDHPALNSKLRSILSSQRTLLYNILSQYQTFAQASSAQACDGTAKAGTLENLHNAIHNANFPGHMSPSGATAFDPMFWMHHANVDRQLALHQAIFPGTYIVSCAANTPTYTISIGDQLDASSPLTPFHKNAAGDFWTSNSARNIQDLGYTYPELADSPTNATLVASIKAQYSGPSDVLVTSTKAKRVSERDTTPATKELYLAEINLPSYGLDNGAGGGAPYNVLLFLGDIPSDVRDWQNAESFVGLASTLGAPMLQVDQTTTHTIDLSLALKKAIESGATTEDEALGYLKQHLHYRLGLGDFEIERDQVKGLEVSLISTVVEVAQSDDAFDRWVGGFKEHGLIEG</sequence>
<dbReference type="Proteomes" id="UP001140513">
    <property type="component" value="Unassembled WGS sequence"/>
</dbReference>
<dbReference type="Gene3D" id="1.10.1280.10">
    <property type="entry name" value="Di-copper center containing domain from catechol oxidase"/>
    <property type="match status" value="1"/>
</dbReference>
<dbReference type="PRINTS" id="PR00092">
    <property type="entry name" value="TYROSINASE"/>
</dbReference>
<comment type="catalytic activity">
    <reaction evidence="10">
        <text>L-tyrosine + O2 = L-dopaquinone + H2O</text>
        <dbReference type="Rhea" id="RHEA:18117"/>
        <dbReference type="ChEBI" id="CHEBI:15377"/>
        <dbReference type="ChEBI" id="CHEBI:15379"/>
        <dbReference type="ChEBI" id="CHEBI:57924"/>
        <dbReference type="ChEBI" id="CHEBI:58315"/>
        <dbReference type="EC" id="1.14.18.1"/>
    </reaction>
</comment>
<name>A0A9W8XTL6_9PLEO</name>
<keyword evidence="8" id="KW-0470">Melanin biosynthesis</keyword>
<evidence type="ECO:0000313" key="12">
    <source>
        <dbReference type="EMBL" id="KAJ4359542.1"/>
    </source>
</evidence>
<proteinExistence type="inferred from homology"/>
<dbReference type="InterPro" id="IPR050316">
    <property type="entry name" value="Tyrosinase/Hemocyanin"/>
</dbReference>
<dbReference type="RefSeq" id="XP_056075744.1">
    <property type="nucleotide sequence ID" value="XM_056208922.1"/>
</dbReference>
<feature type="domain" description="Tyrosinase copper-binding" evidence="11">
    <location>
        <begin position="332"/>
        <end position="343"/>
    </location>
</feature>
<comment type="catalytic activity">
    <reaction evidence="9">
        <text>2 L-dopa + O2 = 2 L-dopaquinone + 2 H2O</text>
        <dbReference type="Rhea" id="RHEA:34287"/>
        <dbReference type="ChEBI" id="CHEBI:15377"/>
        <dbReference type="ChEBI" id="CHEBI:15379"/>
        <dbReference type="ChEBI" id="CHEBI:57504"/>
        <dbReference type="ChEBI" id="CHEBI:57924"/>
        <dbReference type="EC" id="1.14.18.1"/>
    </reaction>
</comment>
<dbReference type="PANTHER" id="PTHR11474">
    <property type="entry name" value="TYROSINASE FAMILY MEMBER"/>
    <property type="match status" value="1"/>
</dbReference>
<dbReference type="GO" id="GO:0004503">
    <property type="term" value="F:tyrosinase activity"/>
    <property type="evidence" value="ECO:0007669"/>
    <property type="project" value="UniProtKB-EC"/>
</dbReference>
<evidence type="ECO:0000256" key="4">
    <source>
        <dbReference type="ARBA" id="ARBA00022723"/>
    </source>
</evidence>
<dbReference type="InterPro" id="IPR002227">
    <property type="entry name" value="Tyrosinase_Cu-bd"/>
</dbReference>
<evidence type="ECO:0000256" key="7">
    <source>
        <dbReference type="ARBA" id="ARBA00023033"/>
    </source>
</evidence>
<comment type="similarity">
    <text evidence="2">Belongs to the tyrosinase family.</text>
</comment>
<evidence type="ECO:0000313" key="13">
    <source>
        <dbReference type="Proteomes" id="UP001140513"/>
    </source>
</evidence>
<dbReference type="AlphaFoldDB" id="A0A9W8XTL6"/>
<dbReference type="GeneID" id="80903627"/>
<evidence type="ECO:0000256" key="1">
    <source>
        <dbReference type="ARBA" id="ARBA00001973"/>
    </source>
</evidence>
<dbReference type="PROSITE" id="PS00498">
    <property type="entry name" value="TYROSINASE_2"/>
    <property type="match status" value="1"/>
</dbReference>
<reference evidence="12" key="1">
    <citation type="submission" date="2022-10" db="EMBL/GenBank/DDBJ databases">
        <title>Tapping the CABI collections for fungal endophytes: first genome assemblies for Collariella, Neodidymelliopsis, Ascochyta clinopodiicola, Didymella pomorum, Didymosphaeria variabile, Neocosmospora piperis and Neocucurbitaria cava.</title>
        <authorList>
            <person name="Hill R."/>
        </authorList>
    </citation>
    <scope>NUCLEOTIDE SEQUENCE</scope>
    <source>
        <strain evidence="12">IMI 356815</strain>
    </source>
</reference>
<accession>A0A9W8XTL6</accession>
<evidence type="ECO:0000256" key="8">
    <source>
        <dbReference type="ARBA" id="ARBA00023101"/>
    </source>
</evidence>
<dbReference type="PANTHER" id="PTHR11474:SF76">
    <property type="entry name" value="SHKT DOMAIN-CONTAINING PROTEIN"/>
    <property type="match status" value="1"/>
</dbReference>
<protein>
    <recommendedName>
        <fullName evidence="3">tyrosinase</fullName>
        <ecNumber evidence="3">1.14.18.1</ecNumber>
    </recommendedName>
</protein>
<gene>
    <name evidence="12" type="ORF">N0V89_000097</name>
</gene>
<dbReference type="SUPFAM" id="SSF48056">
    <property type="entry name" value="Di-copper centre-containing domain"/>
    <property type="match status" value="1"/>
</dbReference>
<evidence type="ECO:0000256" key="10">
    <source>
        <dbReference type="ARBA" id="ARBA00048881"/>
    </source>
</evidence>
<dbReference type="GO" id="GO:0042438">
    <property type="term" value="P:melanin biosynthetic process"/>
    <property type="evidence" value="ECO:0007669"/>
    <property type="project" value="UniProtKB-KW"/>
</dbReference>
<dbReference type="GO" id="GO:0046872">
    <property type="term" value="F:metal ion binding"/>
    <property type="evidence" value="ECO:0007669"/>
    <property type="project" value="UniProtKB-KW"/>
</dbReference>
<comment type="cofactor">
    <cofactor evidence="1">
        <name>Cu(2+)</name>
        <dbReference type="ChEBI" id="CHEBI:29036"/>
    </cofactor>
</comment>
<evidence type="ECO:0000256" key="5">
    <source>
        <dbReference type="ARBA" id="ARBA00023002"/>
    </source>
</evidence>
<dbReference type="InterPro" id="IPR041640">
    <property type="entry name" value="Tyrosinase_C"/>
</dbReference>
<evidence type="ECO:0000259" key="11">
    <source>
        <dbReference type="PROSITE" id="PS00498"/>
    </source>
</evidence>
<evidence type="ECO:0000256" key="6">
    <source>
        <dbReference type="ARBA" id="ARBA00023008"/>
    </source>
</evidence>
<comment type="caution">
    <text evidence="12">The sequence shown here is derived from an EMBL/GenBank/DDBJ whole genome shotgun (WGS) entry which is preliminary data.</text>
</comment>